<dbReference type="Gene3D" id="2.60.120.10">
    <property type="entry name" value="Jelly Rolls"/>
    <property type="match status" value="1"/>
</dbReference>
<dbReference type="PROSITE" id="PS50042">
    <property type="entry name" value="CNMP_BINDING_3"/>
    <property type="match status" value="1"/>
</dbReference>
<accession>A0ABV2EMG2</accession>
<name>A0ABV2EMG2_9CAUL</name>
<reference evidence="9 10" key="1">
    <citation type="submission" date="2024-06" db="EMBL/GenBank/DDBJ databases">
        <title>Genomic Encyclopedia of Type Strains, Phase IV (KMG-IV): sequencing the most valuable type-strain genomes for metagenomic binning, comparative biology and taxonomic classification.</title>
        <authorList>
            <person name="Goeker M."/>
        </authorList>
    </citation>
    <scope>NUCLEOTIDE SEQUENCE [LARGE SCALE GENOMIC DNA]</scope>
    <source>
        <strain evidence="9 10">DSM 17809</strain>
    </source>
</reference>
<evidence type="ECO:0000259" key="8">
    <source>
        <dbReference type="PROSITE" id="PS51635"/>
    </source>
</evidence>
<feature type="active site" description="Proton acceptor" evidence="5">
    <location>
        <position position="446"/>
    </location>
</feature>
<gene>
    <name evidence="9" type="ORF">ABID41_002914</name>
</gene>
<feature type="domain" description="Cyclic nucleotide-binding" evidence="7">
    <location>
        <begin position="26"/>
        <end position="106"/>
    </location>
</feature>
<sequence>MPDIPGTSALTQLFQEERSQGEATWFSLPGGATLFETGEPADHLYFLRTGRLGAFRRSENGELEFMGVIRPGEPAGEMSLISGAPHSGTVIALRDSEIFALPSDVFFEACESDAHVMTELARLMILRSRQAETKASIGEPSVFGFLAASPGLQVRAIADRIGREIGKLGYSVKVVGAEASQASTGWFSEIEQRTDFVLYAAEAEDGGWRTVVGRQVDRLFWVGDGEASSPSVPPIQAPLAAQGLVDLILVQPRLRRAPRRSQAWVDVLRPARVFQLHRDGAADVKRIARVIAGQSVGLVLSGGGARAYAHVGAIKALQERGVPIDFVGGVSMGAIIGAGLAMGWDEPELEARIRDAFVATSPLDDIALPLLAMTRGDKVRERLAKHFGDTQISDLWLPFFCVSSNLTTGSYEIHKSGLLREALRATISLPGVLPPATNAEDNVLVDGAVMKNFPADLMRLSHLGPIVGVDVSRGRSITADDVARPESVWRWIRTGDWRKGPPIVSLLMRAATVSTGRDLAAAREATDVLVTPDLTGVEIRDWSAFEPAVEAGYRATLEALDKLKHPVTELRRRPSMHESEAIETKAAQ</sequence>
<dbReference type="CDD" id="cd07205">
    <property type="entry name" value="Pat_PNPLA6_PNPLA7_NTE1_like"/>
    <property type="match status" value="1"/>
</dbReference>
<dbReference type="InterPro" id="IPR002641">
    <property type="entry name" value="PNPLA_dom"/>
</dbReference>
<dbReference type="PANTHER" id="PTHR14226:SF29">
    <property type="entry name" value="NEUROPATHY TARGET ESTERASE SWS"/>
    <property type="match status" value="1"/>
</dbReference>
<evidence type="ECO:0000313" key="10">
    <source>
        <dbReference type="Proteomes" id="UP001549110"/>
    </source>
</evidence>
<keyword evidence="3 5" id="KW-0442">Lipid degradation</keyword>
<dbReference type="InterPro" id="IPR000595">
    <property type="entry name" value="cNMP-bd_dom"/>
</dbReference>
<dbReference type="Pfam" id="PF00027">
    <property type="entry name" value="cNMP_binding"/>
    <property type="match status" value="1"/>
</dbReference>
<dbReference type="InterPro" id="IPR018490">
    <property type="entry name" value="cNMP-bd_dom_sf"/>
</dbReference>
<dbReference type="Pfam" id="PF01734">
    <property type="entry name" value="Patatin"/>
    <property type="match status" value="1"/>
</dbReference>
<dbReference type="Gene3D" id="3.40.1090.10">
    <property type="entry name" value="Cytosolic phospholipase A2 catalytic domain"/>
    <property type="match status" value="1"/>
</dbReference>
<keyword evidence="10" id="KW-1185">Reference proteome</keyword>
<evidence type="ECO:0000256" key="2">
    <source>
        <dbReference type="ARBA" id="ARBA00022801"/>
    </source>
</evidence>
<proteinExistence type="inferred from homology"/>
<dbReference type="EMBL" id="JBEPLU010000002">
    <property type="protein sequence ID" value="MET3527796.1"/>
    <property type="molecule type" value="Genomic_DNA"/>
</dbReference>
<comment type="similarity">
    <text evidence="1">Belongs to the NTE family.</text>
</comment>
<evidence type="ECO:0000259" key="7">
    <source>
        <dbReference type="PROSITE" id="PS50042"/>
    </source>
</evidence>
<evidence type="ECO:0000256" key="5">
    <source>
        <dbReference type="PROSITE-ProRule" id="PRU01161"/>
    </source>
</evidence>
<comment type="caution">
    <text evidence="5">Lacks conserved residue(s) required for the propagation of feature annotation.</text>
</comment>
<protein>
    <submittedName>
        <fullName evidence="9">NTE family protein</fullName>
    </submittedName>
</protein>
<evidence type="ECO:0000256" key="1">
    <source>
        <dbReference type="ARBA" id="ARBA00006636"/>
    </source>
</evidence>
<feature type="active site" description="Nucleophile" evidence="5">
    <location>
        <position position="331"/>
    </location>
</feature>
<dbReference type="PROSITE" id="PS51635">
    <property type="entry name" value="PNPLA"/>
    <property type="match status" value="1"/>
</dbReference>
<organism evidence="9 10">
    <name type="scientific">Phenylobacterium koreense</name>
    <dbReference type="NCBI Taxonomy" id="266125"/>
    <lineage>
        <taxon>Bacteria</taxon>
        <taxon>Pseudomonadati</taxon>
        <taxon>Pseudomonadota</taxon>
        <taxon>Alphaproteobacteria</taxon>
        <taxon>Caulobacterales</taxon>
        <taxon>Caulobacteraceae</taxon>
        <taxon>Phenylobacterium</taxon>
    </lineage>
</organism>
<dbReference type="PANTHER" id="PTHR14226">
    <property type="entry name" value="NEUROPATHY TARGET ESTERASE/SWISS CHEESE D.MELANOGASTER"/>
    <property type="match status" value="1"/>
</dbReference>
<dbReference type="InterPro" id="IPR016035">
    <property type="entry name" value="Acyl_Trfase/lysoPLipase"/>
</dbReference>
<dbReference type="SUPFAM" id="SSF51206">
    <property type="entry name" value="cAMP-binding domain-like"/>
    <property type="match status" value="1"/>
</dbReference>
<keyword evidence="4 5" id="KW-0443">Lipid metabolism</keyword>
<dbReference type="InterPro" id="IPR014710">
    <property type="entry name" value="RmlC-like_jellyroll"/>
</dbReference>
<dbReference type="SUPFAM" id="SSF52151">
    <property type="entry name" value="FabD/lysophospholipase-like"/>
    <property type="match status" value="1"/>
</dbReference>
<feature type="domain" description="PNPLA" evidence="8">
    <location>
        <begin position="298"/>
        <end position="459"/>
    </location>
</feature>
<comment type="caution">
    <text evidence="9">The sequence shown here is derived from an EMBL/GenBank/DDBJ whole genome shotgun (WGS) entry which is preliminary data.</text>
</comment>
<feature type="short sequence motif" description="GXSXG" evidence="5">
    <location>
        <begin position="329"/>
        <end position="333"/>
    </location>
</feature>
<evidence type="ECO:0000256" key="3">
    <source>
        <dbReference type="ARBA" id="ARBA00022963"/>
    </source>
</evidence>
<evidence type="ECO:0000256" key="6">
    <source>
        <dbReference type="SAM" id="MobiDB-lite"/>
    </source>
</evidence>
<dbReference type="CDD" id="cd00038">
    <property type="entry name" value="CAP_ED"/>
    <property type="match status" value="1"/>
</dbReference>
<dbReference type="InterPro" id="IPR050301">
    <property type="entry name" value="NTE"/>
</dbReference>
<evidence type="ECO:0000256" key="4">
    <source>
        <dbReference type="ARBA" id="ARBA00023098"/>
    </source>
</evidence>
<evidence type="ECO:0000313" key="9">
    <source>
        <dbReference type="EMBL" id="MET3527796.1"/>
    </source>
</evidence>
<keyword evidence="2 5" id="KW-0378">Hydrolase</keyword>
<feature type="short sequence motif" description="DGA/G" evidence="5">
    <location>
        <begin position="446"/>
        <end position="448"/>
    </location>
</feature>
<dbReference type="SMART" id="SM00100">
    <property type="entry name" value="cNMP"/>
    <property type="match status" value="1"/>
</dbReference>
<dbReference type="Proteomes" id="UP001549110">
    <property type="component" value="Unassembled WGS sequence"/>
</dbReference>
<feature type="region of interest" description="Disordered" evidence="6">
    <location>
        <begin position="569"/>
        <end position="588"/>
    </location>
</feature>